<accession>A0A4Z2GJN1</accession>
<dbReference type="AlphaFoldDB" id="A0A4Z2GJN1"/>
<organism evidence="1 2">
    <name type="scientific">Liparis tanakae</name>
    <name type="common">Tanaka's snailfish</name>
    <dbReference type="NCBI Taxonomy" id="230148"/>
    <lineage>
        <taxon>Eukaryota</taxon>
        <taxon>Metazoa</taxon>
        <taxon>Chordata</taxon>
        <taxon>Craniata</taxon>
        <taxon>Vertebrata</taxon>
        <taxon>Euteleostomi</taxon>
        <taxon>Actinopterygii</taxon>
        <taxon>Neopterygii</taxon>
        <taxon>Teleostei</taxon>
        <taxon>Neoteleostei</taxon>
        <taxon>Acanthomorphata</taxon>
        <taxon>Eupercaria</taxon>
        <taxon>Perciformes</taxon>
        <taxon>Cottioidei</taxon>
        <taxon>Cottales</taxon>
        <taxon>Liparidae</taxon>
        <taxon>Liparis</taxon>
    </lineage>
</organism>
<dbReference type="EMBL" id="SRLO01000506">
    <property type="protein sequence ID" value="TNN53768.1"/>
    <property type="molecule type" value="Genomic_DNA"/>
</dbReference>
<keyword evidence="2" id="KW-1185">Reference proteome</keyword>
<proteinExistence type="predicted"/>
<name>A0A4Z2GJN1_9TELE</name>
<sequence length="128" mass="13918">MWRTTEAETGTKRTPSIEVYFKDSEATSLTYRGLIKCQMIRFHGIRSEWGRLPAPSSDGLTRVLVAVGQPATGLGERGGPIARYCLGGEFPLHLEQSSFRWKIGSGTQLPTPSFSPPASLNPAVIVSP</sequence>
<reference evidence="1 2" key="1">
    <citation type="submission" date="2019-03" db="EMBL/GenBank/DDBJ databases">
        <title>First draft genome of Liparis tanakae, snailfish: a comprehensive survey of snailfish specific genes.</title>
        <authorList>
            <person name="Kim W."/>
            <person name="Song I."/>
            <person name="Jeong J.-H."/>
            <person name="Kim D."/>
            <person name="Kim S."/>
            <person name="Ryu S."/>
            <person name="Song J.Y."/>
            <person name="Lee S.K."/>
        </authorList>
    </citation>
    <scope>NUCLEOTIDE SEQUENCE [LARGE SCALE GENOMIC DNA]</scope>
    <source>
        <tissue evidence="1">Muscle</tissue>
    </source>
</reference>
<dbReference type="Proteomes" id="UP000314294">
    <property type="component" value="Unassembled WGS sequence"/>
</dbReference>
<protein>
    <submittedName>
        <fullName evidence="1">Uncharacterized protein</fullName>
    </submittedName>
</protein>
<gene>
    <name evidence="1" type="ORF">EYF80_036025</name>
</gene>
<evidence type="ECO:0000313" key="1">
    <source>
        <dbReference type="EMBL" id="TNN53768.1"/>
    </source>
</evidence>
<comment type="caution">
    <text evidence="1">The sequence shown here is derived from an EMBL/GenBank/DDBJ whole genome shotgun (WGS) entry which is preliminary data.</text>
</comment>
<evidence type="ECO:0000313" key="2">
    <source>
        <dbReference type="Proteomes" id="UP000314294"/>
    </source>
</evidence>